<proteinExistence type="inferred from homology"/>
<dbReference type="EC" id="3.5.1.88" evidence="3"/>
<dbReference type="PANTHER" id="PTHR10458:SF22">
    <property type="entry name" value="PEPTIDE DEFORMYLASE"/>
    <property type="match status" value="1"/>
</dbReference>
<evidence type="ECO:0000256" key="3">
    <source>
        <dbReference type="HAMAP-Rule" id="MF_00163"/>
    </source>
</evidence>
<feature type="binding site" evidence="3">
    <location>
        <position position="132"/>
    </location>
    <ligand>
        <name>Fe cation</name>
        <dbReference type="ChEBI" id="CHEBI:24875"/>
    </ligand>
</feature>
<evidence type="ECO:0000313" key="4">
    <source>
        <dbReference type="EMBL" id="MBO8424122.1"/>
    </source>
</evidence>
<reference evidence="4" key="2">
    <citation type="journal article" date="2021" name="PeerJ">
        <title>Extensive microbial diversity within the chicken gut microbiome revealed by metagenomics and culture.</title>
        <authorList>
            <person name="Gilroy R."/>
            <person name="Ravi A."/>
            <person name="Getino M."/>
            <person name="Pursley I."/>
            <person name="Horton D.L."/>
            <person name="Alikhan N.F."/>
            <person name="Baker D."/>
            <person name="Gharbi K."/>
            <person name="Hall N."/>
            <person name="Watson M."/>
            <person name="Adriaenssens E.M."/>
            <person name="Foster-Nyarko E."/>
            <person name="Jarju S."/>
            <person name="Secka A."/>
            <person name="Antonio M."/>
            <person name="Oren A."/>
            <person name="Chaudhuri R.R."/>
            <person name="La Ragione R."/>
            <person name="Hildebrand F."/>
            <person name="Pallen M.J."/>
        </authorList>
    </citation>
    <scope>NUCLEOTIDE SEQUENCE</scope>
    <source>
        <strain evidence="4">517</strain>
    </source>
</reference>
<dbReference type="Proteomes" id="UP000727857">
    <property type="component" value="Unassembled WGS sequence"/>
</dbReference>
<comment type="similarity">
    <text evidence="1 3">Belongs to the polypeptide deformylase family.</text>
</comment>
<feature type="binding site" evidence="3">
    <location>
        <position position="136"/>
    </location>
    <ligand>
        <name>Fe cation</name>
        <dbReference type="ChEBI" id="CHEBI:24875"/>
    </ligand>
</feature>
<comment type="caution">
    <text evidence="4">The sequence shown here is derived from an EMBL/GenBank/DDBJ whole genome shotgun (WGS) entry which is preliminary data.</text>
</comment>
<protein>
    <recommendedName>
        <fullName evidence="3">Peptide deformylase</fullName>
        <shortName evidence="3">PDF</shortName>
        <ecNumber evidence="3">3.5.1.88</ecNumber>
    </recommendedName>
    <alternativeName>
        <fullName evidence="3">Polypeptide deformylase</fullName>
    </alternativeName>
</protein>
<dbReference type="InterPro" id="IPR023635">
    <property type="entry name" value="Peptide_deformylase"/>
</dbReference>
<dbReference type="HAMAP" id="MF_00163">
    <property type="entry name" value="Pep_deformylase"/>
    <property type="match status" value="1"/>
</dbReference>
<organism evidence="4 5">
    <name type="scientific">Candidatus Stercoripulliclostridium pullicola</name>
    <dbReference type="NCBI Taxonomy" id="2840953"/>
    <lineage>
        <taxon>Bacteria</taxon>
        <taxon>Bacillati</taxon>
        <taxon>Bacillota</taxon>
        <taxon>Clostridia</taxon>
        <taxon>Eubacteriales</taxon>
        <taxon>Candidatus Stercoripulliclostridium</taxon>
    </lineage>
</organism>
<dbReference type="SUPFAM" id="SSF56420">
    <property type="entry name" value="Peptide deformylase"/>
    <property type="match status" value="1"/>
</dbReference>
<sequence>MALRNIFQEGEPILRRIAREVTSFDERLHILLDDMAETMRKANGVGLAGPQVGISRRVIVIEPEEGALTEMINPVISDAEGEQIGAEGCLSVDSSKNCQVKRPMSLTVSYFDRNGGKHTERAEGWKARVICHECDHLDGILFIDKAYRGKKK</sequence>
<feature type="binding site" evidence="3">
    <location>
        <position position="89"/>
    </location>
    <ligand>
        <name>Fe cation</name>
        <dbReference type="ChEBI" id="CHEBI:24875"/>
    </ligand>
</feature>
<evidence type="ECO:0000256" key="2">
    <source>
        <dbReference type="ARBA" id="ARBA00023004"/>
    </source>
</evidence>
<name>A0A940IDE5_9FIRM</name>
<feature type="active site" evidence="3">
    <location>
        <position position="133"/>
    </location>
</feature>
<dbReference type="EMBL" id="JADINF010000096">
    <property type="protein sequence ID" value="MBO8424122.1"/>
    <property type="molecule type" value="Genomic_DNA"/>
</dbReference>
<dbReference type="AlphaFoldDB" id="A0A940IDE5"/>
<keyword evidence="3" id="KW-0479">Metal-binding</keyword>
<evidence type="ECO:0000313" key="5">
    <source>
        <dbReference type="Proteomes" id="UP000727857"/>
    </source>
</evidence>
<dbReference type="PANTHER" id="PTHR10458">
    <property type="entry name" value="PEPTIDE DEFORMYLASE"/>
    <property type="match status" value="1"/>
</dbReference>
<dbReference type="NCBIfam" id="NF001159">
    <property type="entry name" value="PRK00150.1-3"/>
    <property type="match status" value="1"/>
</dbReference>
<reference evidence="4" key="1">
    <citation type="submission" date="2020-10" db="EMBL/GenBank/DDBJ databases">
        <authorList>
            <person name="Gilroy R."/>
        </authorList>
    </citation>
    <scope>NUCLEOTIDE SEQUENCE</scope>
    <source>
        <strain evidence="4">517</strain>
    </source>
</reference>
<accession>A0A940IDE5</accession>
<dbReference type="PIRSF" id="PIRSF004749">
    <property type="entry name" value="Pep_def"/>
    <property type="match status" value="1"/>
</dbReference>
<dbReference type="Gene3D" id="3.90.45.10">
    <property type="entry name" value="Peptide deformylase"/>
    <property type="match status" value="1"/>
</dbReference>
<dbReference type="NCBIfam" id="TIGR00079">
    <property type="entry name" value="pept_deformyl"/>
    <property type="match status" value="1"/>
</dbReference>
<comment type="catalytic activity">
    <reaction evidence="3">
        <text>N-terminal N-formyl-L-methionyl-[peptide] + H2O = N-terminal L-methionyl-[peptide] + formate</text>
        <dbReference type="Rhea" id="RHEA:24420"/>
        <dbReference type="Rhea" id="RHEA-COMP:10639"/>
        <dbReference type="Rhea" id="RHEA-COMP:10640"/>
        <dbReference type="ChEBI" id="CHEBI:15377"/>
        <dbReference type="ChEBI" id="CHEBI:15740"/>
        <dbReference type="ChEBI" id="CHEBI:49298"/>
        <dbReference type="ChEBI" id="CHEBI:64731"/>
        <dbReference type="EC" id="3.5.1.88"/>
    </reaction>
</comment>
<dbReference type="Pfam" id="PF01327">
    <property type="entry name" value="Pep_deformylase"/>
    <property type="match status" value="1"/>
</dbReference>
<dbReference type="CDD" id="cd00487">
    <property type="entry name" value="Pep_deformylase"/>
    <property type="match status" value="1"/>
</dbReference>
<evidence type="ECO:0000256" key="1">
    <source>
        <dbReference type="ARBA" id="ARBA00010759"/>
    </source>
</evidence>
<dbReference type="InterPro" id="IPR036821">
    <property type="entry name" value="Peptide_deformylase_sf"/>
</dbReference>
<gene>
    <name evidence="3 4" type="primary">def</name>
    <name evidence="4" type="ORF">IAB16_03815</name>
</gene>
<comment type="cofactor">
    <cofactor evidence="3">
        <name>Fe(2+)</name>
        <dbReference type="ChEBI" id="CHEBI:29033"/>
    </cofactor>
    <text evidence="3">Binds 1 Fe(2+) ion.</text>
</comment>
<dbReference type="GO" id="GO:0046872">
    <property type="term" value="F:metal ion binding"/>
    <property type="evidence" value="ECO:0007669"/>
    <property type="project" value="UniProtKB-KW"/>
</dbReference>
<dbReference type="GO" id="GO:0042586">
    <property type="term" value="F:peptide deformylase activity"/>
    <property type="evidence" value="ECO:0007669"/>
    <property type="project" value="UniProtKB-UniRule"/>
</dbReference>
<comment type="function">
    <text evidence="3">Removes the formyl group from the N-terminal Met of newly synthesized proteins. Requires at least a dipeptide for an efficient rate of reaction. N-terminal L-methionine is a prerequisite for activity but the enzyme has broad specificity at other positions.</text>
</comment>
<keyword evidence="3 4" id="KW-0378">Hydrolase</keyword>
<dbReference type="PRINTS" id="PR01576">
    <property type="entry name" value="PDEFORMYLASE"/>
</dbReference>
<keyword evidence="2 3" id="KW-0408">Iron</keyword>
<keyword evidence="3" id="KW-0648">Protein biosynthesis</keyword>
<dbReference type="GO" id="GO:0006412">
    <property type="term" value="P:translation"/>
    <property type="evidence" value="ECO:0007669"/>
    <property type="project" value="UniProtKB-UniRule"/>
</dbReference>